<sequence>MTLSEEELEALERSVNEIDALSAIYGESSESGETDQDELDSCFSILSKQEMDVARSILRGEKAEVPTLEVEISTGVQMDDGTSEKIILKCCIPPGYPDHPVIPTASSKGMSWSIRDELSSQLAEIAESMVGSESIMGLVAELNEMCPPVLQRMQLNNESSSKSQETTTTSHGDGSYSRLWIWVHHITNNDRRKSIMAEAQGLKLGGVLKHGYPGIILIEGRSNACDDFATWVKGSKSLPGGFGRNLGHHVRGQVQLEAEEEQQLCFASDFQEMEDMAVLGQLCKEKGLEDEFREFAMRHKG</sequence>
<protein>
    <recommendedName>
        <fullName evidence="1">RWD domain-containing protein</fullName>
    </recommendedName>
</protein>
<dbReference type="Pfam" id="PF05773">
    <property type="entry name" value="RWD"/>
    <property type="match status" value="1"/>
</dbReference>
<dbReference type="InterPro" id="IPR017359">
    <property type="entry name" value="Phi-like"/>
</dbReference>
<dbReference type="Gene3D" id="3.10.110.10">
    <property type="entry name" value="Ubiquitin Conjugating Enzyme"/>
    <property type="match status" value="1"/>
</dbReference>
<evidence type="ECO:0000259" key="1">
    <source>
        <dbReference type="PROSITE" id="PS50908"/>
    </source>
</evidence>
<proteinExistence type="predicted"/>
<organism evidence="2 3">
    <name type="scientific">Cylindrotheca closterium</name>
    <dbReference type="NCBI Taxonomy" id="2856"/>
    <lineage>
        <taxon>Eukaryota</taxon>
        <taxon>Sar</taxon>
        <taxon>Stramenopiles</taxon>
        <taxon>Ochrophyta</taxon>
        <taxon>Bacillariophyta</taxon>
        <taxon>Bacillariophyceae</taxon>
        <taxon>Bacillariophycidae</taxon>
        <taxon>Bacillariales</taxon>
        <taxon>Bacillariaceae</taxon>
        <taxon>Cylindrotheca</taxon>
    </lineage>
</organism>
<dbReference type="SUPFAM" id="SSF54495">
    <property type="entry name" value="UBC-like"/>
    <property type="match status" value="1"/>
</dbReference>
<name>A0AAD2CFA2_9STRA</name>
<evidence type="ECO:0000313" key="2">
    <source>
        <dbReference type="EMBL" id="CAJ1930729.1"/>
    </source>
</evidence>
<dbReference type="InterPro" id="IPR016135">
    <property type="entry name" value="UBQ-conjugating_enzyme/RWD"/>
</dbReference>
<gene>
    <name evidence="2" type="ORF">CYCCA115_LOCUS2058</name>
</gene>
<reference evidence="2" key="1">
    <citation type="submission" date="2023-08" db="EMBL/GenBank/DDBJ databases">
        <authorList>
            <person name="Audoor S."/>
            <person name="Bilcke G."/>
        </authorList>
    </citation>
    <scope>NUCLEOTIDE SEQUENCE</scope>
</reference>
<feature type="domain" description="RWD" evidence="1">
    <location>
        <begin position="16"/>
        <end position="149"/>
    </location>
</feature>
<dbReference type="InterPro" id="IPR059181">
    <property type="entry name" value="RWDD2A-B_C"/>
</dbReference>
<dbReference type="InterPro" id="IPR006575">
    <property type="entry name" value="RWD_dom"/>
</dbReference>
<dbReference type="AlphaFoldDB" id="A0AAD2CFA2"/>
<dbReference type="EMBL" id="CAKOGP040000113">
    <property type="protein sequence ID" value="CAJ1930729.1"/>
    <property type="molecule type" value="Genomic_DNA"/>
</dbReference>
<evidence type="ECO:0000313" key="3">
    <source>
        <dbReference type="Proteomes" id="UP001295423"/>
    </source>
</evidence>
<dbReference type="PANTHER" id="PTHR15955:SF8">
    <property type="entry name" value="RWD DOMAIN-CONTAINING PROTEIN 2B-RELATED"/>
    <property type="match status" value="1"/>
</dbReference>
<dbReference type="CDD" id="cd24163">
    <property type="entry name" value="RWDD2_C"/>
    <property type="match status" value="1"/>
</dbReference>
<dbReference type="Proteomes" id="UP001295423">
    <property type="component" value="Unassembled WGS sequence"/>
</dbReference>
<keyword evidence="3" id="KW-1185">Reference proteome</keyword>
<dbReference type="PROSITE" id="PS50908">
    <property type="entry name" value="RWD"/>
    <property type="match status" value="1"/>
</dbReference>
<comment type="caution">
    <text evidence="2">The sequence shown here is derived from an EMBL/GenBank/DDBJ whole genome shotgun (WGS) entry which is preliminary data.</text>
</comment>
<accession>A0AAD2CFA2</accession>
<dbReference type="PANTHER" id="PTHR15955">
    <property type="entry name" value="RWD DOMAIN CONTAINING PROTEIN 2"/>
    <property type="match status" value="1"/>
</dbReference>
<dbReference type="InterPro" id="IPR010541">
    <property type="entry name" value="Prp3_C"/>
</dbReference>
<dbReference type="Pfam" id="PF06544">
    <property type="entry name" value="Prp3_C"/>
    <property type="match status" value="1"/>
</dbReference>